<evidence type="ECO:0008006" key="3">
    <source>
        <dbReference type="Google" id="ProtNLM"/>
    </source>
</evidence>
<protein>
    <recommendedName>
        <fullName evidence="3">RNA-directed DNA polymerase, eukaryota, reverse transcriptase zinc-binding domain protein</fullName>
    </recommendedName>
</protein>
<dbReference type="EMBL" id="BJWL01000022">
    <property type="protein sequence ID" value="GFZ11375.1"/>
    <property type="molecule type" value="Genomic_DNA"/>
</dbReference>
<accession>A0A7J0GKR9</accession>
<evidence type="ECO:0000313" key="2">
    <source>
        <dbReference type="Proteomes" id="UP000585474"/>
    </source>
</evidence>
<organism evidence="1 2">
    <name type="scientific">Actinidia rufa</name>
    <dbReference type="NCBI Taxonomy" id="165716"/>
    <lineage>
        <taxon>Eukaryota</taxon>
        <taxon>Viridiplantae</taxon>
        <taxon>Streptophyta</taxon>
        <taxon>Embryophyta</taxon>
        <taxon>Tracheophyta</taxon>
        <taxon>Spermatophyta</taxon>
        <taxon>Magnoliopsida</taxon>
        <taxon>eudicotyledons</taxon>
        <taxon>Gunneridae</taxon>
        <taxon>Pentapetalae</taxon>
        <taxon>asterids</taxon>
        <taxon>Ericales</taxon>
        <taxon>Actinidiaceae</taxon>
        <taxon>Actinidia</taxon>
    </lineage>
</organism>
<keyword evidence="2" id="KW-1185">Reference proteome</keyword>
<evidence type="ECO:0000313" key="1">
    <source>
        <dbReference type="EMBL" id="GFZ11375.1"/>
    </source>
</evidence>
<dbReference type="OrthoDB" id="1938551at2759"/>
<reference evidence="1 2" key="1">
    <citation type="submission" date="2019-07" db="EMBL/GenBank/DDBJ databases">
        <title>De Novo Assembly of kiwifruit Actinidia rufa.</title>
        <authorList>
            <person name="Sugita-Konishi S."/>
            <person name="Sato K."/>
            <person name="Mori E."/>
            <person name="Abe Y."/>
            <person name="Kisaki G."/>
            <person name="Hamano K."/>
            <person name="Suezawa K."/>
            <person name="Otani M."/>
            <person name="Fukuda T."/>
            <person name="Manabe T."/>
            <person name="Gomi K."/>
            <person name="Tabuchi M."/>
            <person name="Akimitsu K."/>
            <person name="Kataoka I."/>
        </authorList>
    </citation>
    <scope>NUCLEOTIDE SEQUENCE [LARGE SCALE GENOMIC DNA]</scope>
    <source>
        <strain evidence="2">cv. Fuchu</strain>
    </source>
</reference>
<dbReference type="AlphaFoldDB" id="A0A7J0GKR9"/>
<sequence length="440" mass="47869">MLRESEGRFVIVYNTIVSQSTDWFGGSCCWVVLTQLILKSTMFAANTDLSGTVPMYADFGLLLLHEFLHIGKNKNKKGGLRICHQKSGGSILVTALARPETSIRGGTPKTTKAALVAPLVEVSKAEESMADSKNTSRTLGEDDSIRTLSIKRASFASLFASNRKLDNGIKLQQMHMEEGPVKIDEADHATLGCKGLEKFAAARNKGEKNQNAASNLAGKNLVGEDKFGHDIVELGSTSTSKEQQCKVKANGAKRAEARTNAENEKTKGNAVYFWQAQQVSSGELGLKIQQNVSQAKASQDKDKDIRNLGRKGTIVSSIVLVAPIPDEKTKKYRKHPGKLGNAVPMAEVCVDKRVTSPIAILSEVQSMSLIGEVFDKEIKGAVVNIGDDNALGPDGFSAYFFKKAWKTVGAEFCEAIKEFFYSVQLLKKMNHSKIALIPKL</sequence>
<comment type="caution">
    <text evidence="1">The sequence shown here is derived from an EMBL/GenBank/DDBJ whole genome shotgun (WGS) entry which is preliminary data.</text>
</comment>
<name>A0A7J0GKR9_9ERIC</name>
<dbReference type="Proteomes" id="UP000585474">
    <property type="component" value="Unassembled WGS sequence"/>
</dbReference>
<gene>
    <name evidence="1" type="ORF">Acr_22g0007730</name>
</gene>
<proteinExistence type="predicted"/>